<organism evidence="3 4">
    <name type="scientific">Actinomadura algeriensis</name>
    <dbReference type="NCBI Taxonomy" id="1679523"/>
    <lineage>
        <taxon>Bacteria</taxon>
        <taxon>Bacillati</taxon>
        <taxon>Actinomycetota</taxon>
        <taxon>Actinomycetes</taxon>
        <taxon>Streptosporangiales</taxon>
        <taxon>Thermomonosporaceae</taxon>
        <taxon>Actinomadura</taxon>
    </lineage>
</organism>
<dbReference type="RefSeq" id="WP_192757357.1">
    <property type="nucleotide sequence ID" value="NZ_JADBDZ010000001.1"/>
</dbReference>
<dbReference type="Pfam" id="PF14219">
    <property type="entry name" value="DUF4328"/>
    <property type="match status" value="1"/>
</dbReference>
<keyword evidence="4" id="KW-1185">Reference proteome</keyword>
<feature type="transmembrane region" description="Helical" evidence="1">
    <location>
        <begin position="85"/>
        <end position="107"/>
    </location>
</feature>
<keyword evidence="1" id="KW-1133">Transmembrane helix</keyword>
<evidence type="ECO:0000313" key="3">
    <source>
        <dbReference type="EMBL" id="MBE1530335.1"/>
    </source>
</evidence>
<keyword evidence="1" id="KW-0812">Transmembrane</keyword>
<protein>
    <recommendedName>
        <fullName evidence="2">DUF4328 domain-containing protein</fullName>
    </recommendedName>
</protein>
<keyword evidence="1" id="KW-0472">Membrane</keyword>
<evidence type="ECO:0000313" key="4">
    <source>
        <dbReference type="Proteomes" id="UP000627838"/>
    </source>
</evidence>
<feature type="transmembrane region" description="Helical" evidence="1">
    <location>
        <begin position="31"/>
        <end position="55"/>
    </location>
</feature>
<name>A0ABR9JIH0_9ACTN</name>
<feature type="transmembrane region" description="Helical" evidence="1">
    <location>
        <begin position="195"/>
        <end position="215"/>
    </location>
</feature>
<dbReference type="Proteomes" id="UP000627838">
    <property type="component" value="Unassembled WGS sequence"/>
</dbReference>
<feature type="transmembrane region" description="Helical" evidence="1">
    <location>
        <begin position="156"/>
        <end position="174"/>
    </location>
</feature>
<feature type="transmembrane region" description="Helical" evidence="1">
    <location>
        <begin position="119"/>
        <end position="136"/>
    </location>
</feature>
<evidence type="ECO:0000256" key="1">
    <source>
        <dbReference type="SAM" id="Phobius"/>
    </source>
</evidence>
<dbReference type="EMBL" id="JADBDZ010000001">
    <property type="protein sequence ID" value="MBE1530335.1"/>
    <property type="molecule type" value="Genomic_DNA"/>
</dbReference>
<proteinExistence type="predicted"/>
<dbReference type="InterPro" id="IPR025565">
    <property type="entry name" value="DUF4328"/>
</dbReference>
<evidence type="ECO:0000259" key="2">
    <source>
        <dbReference type="Pfam" id="PF14219"/>
    </source>
</evidence>
<reference evidence="3 4" key="1">
    <citation type="submission" date="2020-10" db="EMBL/GenBank/DDBJ databases">
        <title>Sequencing the genomes of 1000 actinobacteria strains.</title>
        <authorList>
            <person name="Klenk H.-P."/>
        </authorList>
    </citation>
    <scope>NUCLEOTIDE SEQUENCE [LARGE SCALE GENOMIC DNA]</scope>
    <source>
        <strain evidence="3 4">DSM 46744</strain>
    </source>
</reference>
<comment type="caution">
    <text evidence="3">The sequence shown here is derived from an EMBL/GenBank/DDBJ whole genome shotgun (WGS) entry which is preliminary data.</text>
</comment>
<accession>A0ABR9JIH0</accession>
<feature type="domain" description="DUF4328" evidence="2">
    <location>
        <begin position="70"/>
        <end position="219"/>
    </location>
</feature>
<sequence length="230" mass="25260">MPCALCGDIIPAEVNRCPACGAWARRRDFRAVGVAVFMLLGFDAFVALGSGISLLQMAHPLRQATHGTYDAEATGQAIAPYTDVFTVYALLAVVTGMLYLFWFWRAYGQSPGPHRHHRAWTVFGWFMPIVNLWLPPRLVYEVWVNSGRYRTAERQAAGVVVAGWWCCTLLGLLLSQAFAHGSTDSLADARFDVHLGVAAAGCLALAAALCMANVFQITRLQTGREIMPQR</sequence>
<gene>
    <name evidence="3" type="ORF">H4W34_000168</name>
</gene>